<dbReference type="Proteomes" id="UP000027265">
    <property type="component" value="Unassembled WGS sequence"/>
</dbReference>
<evidence type="ECO:0000313" key="2">
    <source>
        <dbReference type="Proteomes" id="UP000027265"/>
    </source>
</evidence>
<keyword evidence="2" id="KW-1185">Reference proteome</keyword>
<proteinExistence type="predicted"/>
<dbReference type="InParanoid" id="A0A067PDV6"/>
<reference evidence="2" key="1">
    <citation type="journal article" date="2014" name="Proc. Natl. Acad. Sci. U.S.A.">
        <title>Extensive sampling of basidiomycete genomes demonstrates inadequacy of the white-rot/brown-rot paradigm for wood decay fungi.</title>
        <authorList>
            <person name="Riley R."/>
            <person name="Salamov A.A."/>
            <person name="Brown D.W."/>
            <person name="Nagy L.G."/>
            <person name="Floudas D."/>
            <person name="Held B.W."/>
            <person name="Levasseur A."/>
            <person name="Lombard V."/>
            <person name="Morin E."/>
            <person name="Otillar R."/>
            <person name="Lindquist E.A."/>
            <person name="Sun H."/>
            <person name="LaButti K.M."/>
            <person name="Schmutz J."/>
            <person name="Jabbour D."/>
            <person name="Luo H."/>
            <person name="Baker S.E."/>
            <person name="Pisabarro A.G."/>
            <person name="Walton J.D."/>
            <person name="Blanchette R.A."/>
            <person name="Henrissat B."/>
            <person name="Martin F."/>
            <person name="Cullen D."/>
            <person name="Hibbett D.S."/>
            <person name="Grigoriev I.V."/>
        </authorList>
    </citation>
    <scope>NUCLEOTIDE SEQUENCE [LARGE SCALE GENOMIC DNA]</scope>
    <source>
        <strain evidence="2">MUCL 33604</strain>
    </source>
</reference>
<dbReference type="EMBL" id="KL197743">
    <property type="protein sequence ID" value="KDQ52005.1"/>
    <property type="molecule type" value="Genomic_DNA"/>
</dbReference>
<dbReference type="HOGENOM" id="CLU_990661_0_0_1"/>
<organism evidence="1 2">
    <name type="scientific">Jaapia argillacea MUCL 33604</name>
    <dbReference type="NCBI Taxonomy" id="933084"/>
    <lineage>
        <taxon>Eukaryota</taxon>
        <taxon>Fungi</taxon>
        <taxon>Dikarya</taxon>
        <taxon>Basidiomycota</taxon>
        <taxon>Agaricomycotina</taxon>
        <taxon>Agaricomycetes</taxon>
        <taxon>Agaricomycetidae</taxon>
        <taxon>Jaapiales</taxon>
        <taxon>Jaapiaceae</taxon>
        <taxon>Jaapia</taxon>
    </lineage>
</organism>
<accession>A0A067PDV6</accession>
<protein>
    <submittedName>
        <fullName evidence="1">Uncharacterized protein</fullName>
    </submittedName>
</protein>
<dbReference type="AlphaFoldDB" id="A0A067PDV6"/>
<name>A0A067PDV6_9AGAM</name>
<evidence type="ECO:0000313" key="1">
    <source>
        <dbReference type="EMBL" id="KDQ52005.1"/>
    </source>
</evidence>
<gene>
    <name evidence="1" type="ORF">JAAARDRAFT_198657</name>
</gene>
<sequence length="281" mass="31263">MSQFIRKPFSTAELDAVASLPYVDPSVPEDLFHPPTLPTQHIPTFNFQLNGGEANILRTGRLTEGGVDYNCCIRIFIDEAHTITQHPCHAGLNGTILAPEPTITPNDPNDIPPTSSLPIPTFETPYTPPPTRVRGQQRATAKPCPFPIFLIEEASSVVGSFGQRLSNILTGAGQPEGNLFQGFNLLHTEIYHKLAFLCLRREIDGDEGAFQAGLILVNVNLMQSLQTVVEVVSRIRFIHEDLYLPMIIGEEEATQEWREEDERVISLVEEAQIMEKAGHWL</sequence>